<comment type="caution">
    <text evidence="1">The sequence shown here is derived from an EMBL/GenBank/DDBJ whole genome shotgun (WGS) entry which is preliminary data.</text>
</comment>
<dbReference type="AlphaFoldDB" id="A0A6G0W1H7"/>
<organism evidence="1 3">
    <name type="scientific">Aphis craccivora</name>
    <name type="common">Cowpea aphid</name>
    <dbReference type="NCBI Taxonomy" id="307492"/>
    <lineage>
        <taxon>Eukaryota</taxon>
        <taxon>Metazoa</taxon>
        <taxon>Ecdysozoa</taxon>
        <taxon>Arthropoda</taxon>
        <taxon>Hexapoda</taxon>
        <taxon>Insecta</taxon>
        <taxon>Pterygota</taxon>
        <taxon>Neoptera</taxon>
        <taxon>Paraneoptera</taxon>
        <taxon>Hemiptera</taxon>
        <taxon>Sternorrhyncha</taxon>
        <taxon>Aphidomorpha</taxon>
        <taxon>Aphidoidea</taxon>
        <taxon>Aphididae</taxon>
        <taxon>Aphidini</taxon>
        <taxon>Aphis</taxon>
        <taxon>Aphis</taxon>
    </lineage>
</organism>
<accession>A0A6G0W1H7</accession>
<evidence type="ECO:0000313" key="1">
    <source>
        <dbReference type="EMBL" id="KAF0719029.1"/>
    </source>
</evidence>
<dbReference type="EMBL" id="VUJU01009609">
    <property type="protein sequence ID" value="KAF0719029.1"/>
    <property type="molecule type" value="Genomic_DNA"/>
</dbReference>
<keyword evidence="3" id="KW-1185">Reference proteome</keyword>
<name>A0A6G0W1H7_APHCR</name>
<dbReference type="OrthoDB" id="124789at2759"/>
<dbReference type="Proteomes" id="UP000478052">
    <property type="component" value="Unassembled WGS sequence"/>
</dbReference>
<evidence type="ECO:0000313" key="2">
    <source>
        <dbReference type="EMBL" id="KAF0719063.1"/>
    </source>
</evidence>
<protein>
    <submittedName>
        <fullName evidence="1">Protein FAR1-RELATED SEQUENCE 5-like</fullName>
    </submittedName>
</protein>
<reference evidence="1 3" key="1">
    <citation type="submission" date="2019-08" db="EMBL/GenBank/DDBJ databases">
        <title>Whole genome of Aphis craccivora.</title>
        <authorList>
            <person name="Voronova N.V."/>
            <person name="Shulinski R.S."/>
            <person name="Bandarenka Y.V."/>
            <person name="Zhorov D.G."/>
            <person name="Warner D."/>
        </authorList>
    </citation>
    <scope>NUCLEOTIDE SEQUENCE [LARGE SCALE GENOMIC DNA]</scope>
    <source>
        <strain evidence="1">180601</strain>
        <tissue evidence="1">Whole Body</tissue>
    </source>
</reference>
<dbReference type="EMBL" id="VUJU01009605">
    <property type="protein sequence ID" value="KAF0719063.1"/>
    <property type="molecule type" value="Genomic_DNA"/>
</dbReference>
<gene>
    <name evidence="2" type="ORF">FWK35_00026355</name>
    <name evidence="1" type="ORF">FWK35_00028860</name>
</gene>
<evidence type="ECO:0000313" key="3">
    <source>
        <dbReference type="Proteomes" id="UP000478052"/>
    </source>
</evidence>
<sequence>MKYFDDNWDPIKDEWDRSIKSTLEELLANFFIELHMERTERDHKAINVVHKIPIIPSNMLPIKKYSDLLTQYSFNHVEKE</sequence>
<proteinExistence type="predicted"/>